<gene>
    <name evidence="7" type="ORF">TPE_2360</name>
</gene>
<dbReference type="EMBL" id="CP004120">
    <property type="protein sequence ID" value="AGT44834.1"/>
    <property type="molecule type" value="Genomic_DNA"/>
</dbReference>
<dbReference type="GO" id="GO:0009252">
    <property type="term" value="P:peptidoglycan biosynthetic process"/>
    <property type="evidence" value="ECO:0007669"/>
    <property type="project" value="UniProtKB-KW"/>
</dbReference>
<keyword evidence="4" id="KW-0573">Peptidoglycan synthesis</keyword>
<dbReference type="InterPro" id="IPR050644">
    <property type="entry name" value="PG_Glycine_Bridge_Synth"/>
</dbReference>
<dbReference type="KEGG" id="tped:TPE_2360"/>
<dbReference type="PANTHER" id="PTHR36174:SF1">
    <property type="entry name" value="LIPID II:GLYCINE GLYCYLTRANSFERASE"/>
    <property type="match status" value="1"/>
</dbReference>
<dbReference type="RefSeq" id="WP_020966130.1">
    <property type="nucleotide sequence ID" value="NC_022097.1"/>
</dbReference>
<dbReference type="Gene3D" id="3.40.630.30">
    <property type="match status" value="2"/>
</dbReference>
<keyword evidence="2" id="KW-0808">Transferase</keyword>
<evidence type="ECO:0000256" key="3">
    <source>
        <dbReference type="ARBA" id="ARBA00022960"/>
    </source>
</evidence>
<name>S6A924_9SPIR</name>
<keyword evidence="5" id="KW-0012">Acyltransferase</keyword>
<proteinExistence type="inferred from homology"/>
<dbReference type="PATRIC" id="fig|1291379.3.peg.2332"/>
<protein>
    <submittedName>
        <fullName evidence="7">FemAB</fullName>
    </submittedName>
</protein>
<dbReference type="Pfam" id="PF02388">
    <property type="entry name" value="FemAB"/>
    <property type="match status" value="2"/>
</dbReference>
<dbReference type="PANTHER" id="PTHR36174">
    <property type="entry name" value="LIPID II:GLYCINE GLYCYLTRANSFERASE"/>
    <property type="match status" value="1"/>
</dbReference>
<dbReference type="STRING" id="1291379.TPE_2360"/>
<organism evidence="7 8">
    <name type="scientific">Treponema pedis str. T A4</name>
    <dbReference type="NCBI Taxonomy" id="1291379"/>
    <lineage>
        <taxon>Bacteria</taxon>
        <taxon>Pseudomonadati</taxon>
        <taxon>Spirochaetota</taxon>
        <taxon>Spirochaetia</taxon>
        <taxon>Spirochaetales</taxon>
        <taxon>Treponemataceae</taxon>
        <taxon>Treponema</taxon>
    </lineage>
</organism>
<dbReference type="GO" id="GO:0016755">
    <property type="term" value="F:aminoacyltransferase activity"/>
    <property type="evidence" value="ECO:0007669"/>
    <property type="project" value="InterPro"/>
</dbReference>
<comment type="similarity">
    <text evidence="1">Belongs to the FemABX family.</text>
</comment>
<dbReference type="GO" id="GO:0008360">
    <property type="term" value="P:regulation of cell shape"/>
    <property type="evidence" value="ECO:0007669"/>
    <property type="project" value="UniProtKB-KW"/>
</dbReference>
<dbReference type="SUPFAM" id="SSF55729">
    <property type="entry name" value="Acyl-CoA N-acyltransferases (Nat)"/>
    <property type="match status" value="2"/>
</dbReference>
<dbReference type="Proteomes" id="UP000015620">
    <property type="component" value="Chromosome"/>
</dbReference>
<evidence type="ECO:0000256" key="1">
    <source>
        <dbReference type="ARBA" id="ARBA00009943"/>
    </source>
</evidence>
<evidence type="ECO:0000313" key="8">
    <source>
        <dbReference type="Proteomes" id="UP000015620"/>
    </source>
</evidence>
<evidence type="ECO:0000256" key="6">
    <source>
        <dbReference type="ARBA" id="ARBA00023316"/>
    </source>
</evidence>
<sequence length="350" mass="41049">MQETLILTEKYREEFDKTVNHPIQSWAWGEFKRSIGAIPERIGFFENGKMFAALQIIFSKIPKTKYTIGYAAKGVFSDKAPITLQKDILKILAKKHNAIFIKLEPDFYLSVKEDNCEEIEKIFIEKEKDFLTGKIIRGKHIFTLYDFHLNLNKSEEELTASFHSKTRYNIRLAEKKGVTVIDKSSEEGMEDYIRLMEETTKRQGFFNHNASYFKKMFKILPKEQLRIFEAVYNGEVLTAWILFNFNGKLYYPYGASSNNRREVMPNNLIMWKAIQYGKNTGCSMFDLWGSLGPKPEADDPWIGFHKFKAGYNPTLVKYIGAYDFIYKPVLYKLFNAADKIRWKILRKKKK</sequence>
<dbReference type="HOGENOM" id="CLU_048411_0_1_12"/>
<dbReference type="PROSITE" id="PS51191">
    <property type="entry name" value="FEMABX"/>
    <property type="match status" value="1"/>
</dbReference>
<keyword evidence="8" id="KW-1185">Reference proteome</keyword>
<dbReference type="GeneID" id="301090810"/>
<reference evidence="7 8" key="1">
    <citation type="journal article" date="2013" name="PLoS ONE">
        <title>Genome-Wide Relatedness of Treponema pedis, from Gingiva and Necrotic Skin Lesions of Pigs, with the Human Oral Pathogen Treponema denticola.</title>
        <authorList>
            <person name="Svartstrom O."/>
            <person name="Mushtaq M."/>
            <person name="Pringle M."/>
            <person name="Segerman B."/>
        </authorList>
    </citation>
    <scope>NUCLEOTIDE SEQUENCE [LARGE SCALE GENOMIC DNA]</scope>
    <source>
        <strain evidence="7">T A4</strain>
    </source>
</reference>
<dbReference type="GO" id="GO:0071555">
    <property type="term" value="P:cell wall organization"/>
    <property type="evidence" value="ECO:0007669"/>
    <property type="project" value="UniProtKB-KW"/>
</dbReference>
<evidence type="ECO:0000256" key="5">
    <source>
        <dbReference type="ARBA" id="ARBA00023315"/>
    </source>
</evidence>
<keyword evidence="3" id="KW-0133">Cell shape</keyword>
<evidence type="ECO:0000313" key="7">
    <source>
        <dbReference type="EMBL" id="AGT44834.1"/>
    </source>
</evidence>
<dbReference type="OrthoDB" id="9785911at2"/>
<keyword evidence="6" id="KW-0961">Cell wall biogenesis/degradation</keyword>
<evidence type="ECO:0000256" key="2">
    <source>
        <dbReference type="ARBA" id="ARBA00022679"/>
    </source>
</evidence>
<dbReference type="AlphaFoldDB" id="S6A924"/>
<dbReference type="InterPro" id="IPR016181">
    <property type="entry name" value="Acyl_CoA_acyltransferase"/>
</dbReference>
<dbReference type="InterPro" id="IPR003447">
    <property type="entry name" value="FEMABX"/>
</dbReference>
<evidence type="ECO:0000256" key="4">
    <source>
        <dbReference type="ARBA" id="ARBA00022984"/>
    </source>
</evidence>
<accession>S6A924</accession>